<dbReference type="InterPro" id="IPR013830">
    <property type="entry name" value="SGNH_hydro"/>
</dbReference>
<keyword evidence="3" id="KW-0378">Hydrolase</keyword>
<dbReference type="Gene3D" id="3.40.50.1110">
    <property type="entry name" value="SGNH hydrolase"/>
    <property type="match status" value="1"/>
</dbReference>
<organism evidence="3 4">
    <name type="scientific">Bacteroides sedimenti</name>
    <dbReference type="NCBI Taxonomy" id="2136147"/>
    <lineage>
        <taxon>Bacteria</taxon>
        <taxon>Pseudomonadati</taxon>
        <taxon>Bacteroidota</taxon>
        <taxon>Bacteroidia</taxon>
        <taxon>Bacteroidales</taxon>
        <taxon>Bacteroidaceae</taxon>
        <taxon>Bacteroides</taxon>
    </lineage>
</organism>
<dbReference type="CDD" id="cd01844">
    <property type="entry name" value="SGNH_hydrolase_like_6"/>
    <property type="match status" value="1"/>
</dbReference>
<dbReference type="InterPro" id="IPR032740">
    <property type="entry name" value="GxDLY"/>
</dbReference>
<evidence type="ECO:0000259" key="1">
    <source>
        <dbReference type="Pfam" id="PF14606"/>
    </source>
</evidence>
<evidence type="ECO:0000313" key="4">
    <source>
        <dbReference type="Proteomes" id="UP001496674"/>
    </source>
</evidence>
<sequence>MTTKAQVKYYDAAVFPLYGKISDQTETRYERLPASIKDICRPPVWGLGKNTAGLAIRFRSNSKNISARWTLLQDYHMNHMAGVGIRGLDLYCLEKGGWRFVNVGRPVGKENAATIISNMNGEEREYMLYLPLYDGVTHLEIGIDSLASIEQPRVESPVRKNPVIYYGTSISQGGCASRPGMAHTNILSRRLNREFINLGFSGNGQLDYEIAEIITGRDASLIVLDFMPNVNLKQIHEKADKFYQILRSKSPNVPILFIENPIFPFSDYDLSMQNVLKDKNDALRVFFKSLIKKGEKNIYFLSSDKLIGTDGEATVDGIHFTDLGFQRFADCLYPVIKSKMKD</sequence>
<dbReference type="Proteomes" id="UP001496674">
    <property type="component" value="Chromosome"/>
</dbReference>
<evidence type="ECO:0000313" key="3">
    <source>
        <dbReference type="EMBL" id="BEG99265.1"/>
    </source>
</evidence>
<dbReference type="InterPro" id="IPR036514">
    <property type="entry name" value="SGNH_hydro_sf"/>
</dbReference>
<dbReference type="EMBL" id="AP028055">
    <property type="protein sequence ID" value="BEG99265.1"/>
    <property type="molecule type" value="Genomic_DNA"/>
</dbReference>
<feature type="domain" description="SGNH hydrolase-type esterase N-terminal" evidence="2">
    <location>
        <begin position="8"/>
        <end position="149"/>
    </location>
</feature>
<name>A0ABN6ZB05_9BACE</name>
<dbReference type="GO" id="GO:0016787">
    <property type="term" value="F:hydrolase activity"/>
    <property type="evidence" value="ECO:0007669"/>
    <property type="project" value="UniProtKB-KW"/>
</dbReference>
<dbReference type="Gene3D" id="2.60.120.260">
    <property type="entry name" value="Galactose-binding domain-like"/>
    <property type="match status" value="1"/>
</dbReference>
<feature type="domain" description="SGNH hydrolase-type esterase" evidence="1">
    <location>
        <begin position="161"/>
        <end position="337"/>
    </location>
</feature>
<keyword evidence="4" id="KW-1185">Reference proteome</keyword>
<reference evidence="3 4" key="1">
    <citation type="submission" date="2023-04" db="EMBL/GenBank/DDBJ databases">
        <title>Draft genome sequence of acteroides sedimenti strain YN3PY1.</title>
        <authorList>
            <person name="Yoshida N."/>
        </authorList>
    </citation>
    <scope>NUCLEOTIDE SEQUENCE [LARGE SCALE GENOMIC DNA]</scope>
    <source>
        <strain evidence="3 4">YN3PY1</strain>
    </source>
</reference>
<protein>
    <submittedName>
        <fullName evidence="3">Hydrolase</fullName>
    </submittedName>
</protein>
<dbReference type="Pfam" id="PF14607">
    <property type="entry name" value="GxDLY"/>
    <property type="match status" value="1"/>
</dbReference>
<proteinExistence type="predicted"/>
<accession>A0ABN6ZB05</accession>
<dbReference type="Pfam" id="PF14606">
    <property type="entry name" value="Lipase_GDSL_3"/>
    <property type="match status" value="1"/>
</dbReference>
<gene>
    <name evidence="3" type="ORF">BSYN_15300</name>
</gene>
<evidence type="ECO:0000259" key="2">
    <source>
        <dbReference type="Pfam" id="PF14607"/>
    </source>
</evidence>
<dbReference type="SUPFAM" id="SSF52266">
    <property type="entry name" value="SGNH hydrolase"/>
    <property type="match status" value="1"/>
</dbReference>